<dbReference type="SUPFAM" id="SSF102405">
    <property type="entry name" value="MCP/YpsA-like"/>
    <property type="match status" value="1"/>
</dbReference>
<accession>A0A388SCR3</accession>
<evidence type="ECO:0000256" key="2">
    <source>
        <dbReference type="ARBA" id="ARBA00006763"/>
    </source>
</evidence>
<evidence type="ECO:0000256" key="3">
    <source>
        <dbReference type="RuleBase" id="RU363015"/>
    </source>
</evidence>
<dbReference type="Proteomes" id="UP000266091">
    <property type="component" value="Unassembled WGS sequence"/>
</dbReference>
<dbReference type="GO" id="GO:0009691">
    <property type="term" value="P:cytokinin biosynthetic process"/>
    <property type="evidence" value="ECO:0007669"/>
    <property type="project" value="UniProtKB-UniRule"/>
</dbReference>
<reference evidence="4 5" key="1">
    <citation type="journal article" date="2018" name="Int. J. Syst. Evol. Microbiol.">
        <title>Mesosutterella multiformis gen. nov., sp. nov., a member of the family Sutterellaceae and Sutterella megalosphaeroides sp. nov., isolated from human faeces.</title>
        <authorList>
            <person name="Sakamoto M."/>
            <person name="Ikeyama N."/>
            <person name="Kunihiro T."/>
            <person name="Iino T."/>
            <person name="Yuki M."/>
            <person name="Ohkuma M."/>
        </authorList>
    </citation>
    <scope>NUCLEOTIDE SEQUENCE [LARGE SCALE GENOMIC DNA]</scope>
    <source>
        <strain evidence="4 5">4NBBH2</strain>
    </source>
</reference>
<evidence type="ECO:0000313" key="4">
    <source>
        <dbReference type="EMBL" id="GBO94122.1"/>
    </source>
</evidence>
<dbReference type="AlphaFoldDB" id="A0A388SCR3"/>
<gene>
    <name evidence="4" type="ORF">MESMUL_14760</name>
</gene>
<comment type="catalytic activity">
    <reaction evidence="1">
        <text>AMP + H2O = D-ribose 5-phosphate + adenine</text>
        <dbReference type="Rhea" id="RHEA:20129"/>
        <dbReference type="ChEBI" id="CHEBI:15377"/>
        <dbReference type="ChEBI" id="CHEBI:16708"/>
        <dbReference type="ChEBI" id="CHEBI:78346"/>
        <dbReference type="ChEBI" id="CHEBI:456215"/>
        <dbReference type="EC" id="3.2.2.4"/>
    </reaction>
</comment>
<dbReference type="EC" id="3.2.2.n1" evidence="3"/>
<keyword evidence="3 4" id="KW-0378">Hydrolase</keyword>
<dbReference type="Gene3D" id="3.40.50.450">
    <property type="match status" value="1"/>
</dbReference>
<comment type="similarity">
    <text evidence="2 3">Belongs to the LOG family.</text>
</comment>
<dbReference type="Pfam" id="PF03641">
    <property type="entry name" value="Lysine_decarbox"/>
    <property type="match status" value="1"/>
</dbReference>
<evidence type="ECO:0000313" key="5">
    <source>
        <dbReference type="Proteomes" id="UP000266091"/>
    </source>
</evidence>
<dbReference type="InterPro" id="IPR005269">
    <property type="entry name" value="LOG"/>
</dbReference>
<protein>
    <recommendedName>
        <fullName evidence="3">Cytokinin riboside 5'-monophosphate phosphoribohydrolase</fullName>
        <ecNumber evidence="3">3.2.2.n1</ecNumber>
    </recommendedName>
</protein>
<dbReference type="PANTHER" id="PTHR31223:SF70">
    <property type="entry name" value="LOG FAMILY PROTEIN YJL055W"/>
    <property type="match status" value="1"/>
</dbReference>
<dbReference type="GO" id="GO:0005829">
    <property type="term" value="C:cytosol"/>
    <property type="evidence" value="ECO:0007669"/>
    <property type="project" value="TreeGrafter"/>
</dbReference>
<organism evidence="4 5">
    <name type="scientific">Mesosutterella multiformis</name>
    <dbReference type="NCBI Taxonomy" id="2259133"/>
    <lineage>
        <taxon>Bacteria</taxon>
        <taxon>Pseudomonadati</taxon>
        <taxon>Pseudomonadota</taxon>
        <taxon>Betaproteobacteria</taxon>
        <taxon>Burkholderiales</taxon>
        <taxon>Sutterellaceae</taxon>
        <taxon>Mesosutterella</taxon>
    </lineage>
</organism>
<dbReference type="PANTHER" id="PTHR31223">
    <property type="entry name" value="LOG FAMILY PROTEIN YJL055W"/>
    <property type="match status" value="1"/>
</dbReference>
<accession>A0A401LMG9</accession>
<proteinExistence type="inferred from homology"/>
<dbReference type="NCBIfam" id="TIGR00730">
    <property type="entry name" value="Rossman fold protein, TIGR00730 family"/>
    <property type="match status" value="1"/>
</dbReference>
<dbReference type="EMBL" id="BGZJ01000001">
    <property type="protein sequence ID" value="GBO94122.1"/>
    <property type="molecule type" value="Genomic_DNA"/>
</dbReference>
<sequence>MKNIGIFCSSSSQIDPKYLNEGRAIGEAIGKAGKTMVYGGTDFGLMKAVADAAHETGGRLVGVVPKLLEERGRAHTALDEKILVDDLSERKRVMVERSDILIVLPGGIGTLDEAFSTLAGYTLGYHHKPTYFYDMQGFWSPLVVFMRRLGRDGFVKPEGKESWHVIATHAELLRIIAEI</sequence>
<keyword evidence="3" id="KW-0203">Cytokinin biosynthesis</keyword>
<keyword evidence="5" id="KW-1185">Reference proteome</keyword>
<dbReference type="GO" id="GO:0008714">
    <property type="term" value="F:AMP nucleosidase activity"/>
    <property type="evidence" value="ECO:0007669"/>
    <property type="project" value="UniProtKB-EC"/>
</dbReference>
<name>A0A388SCR3_9BURK</name>
<dbReference type="RefSeq" id="WP_160117866.1">
    <property type="nucleotide sequence ID" value="NZ_BGZJ01000001.1"/>
</dbReference>
<dbReference type="InterPro" id="IPR031100">
    <property type="entry name" value="LOG_fam"/>
</dbReference>
<evidence type="ECO:0000256" key="1">
    <source>
        <dbReference type="ARBA" id="ARBA00000274"/>
    </source>
</evidence>
<comment type="caution">
    <text evidence="4">The sequence shown here is derived from an EMBL/GenBank/DDBJ whole genome shotgun (WGS) entry which is preliminary data.</text>
</comment>